<evidence type="ECO:0008006" key="3">
    <source>
        <dbReference type="Google" id="ProtNLM"/>
    </source>
</evidence>
<dbReference type="EMBL" id="BLLF01003040">
    <property type="protein sequence ID" value="GFH26155.1"/>
    <property type="molecule type" value="Genomic_DNA"/>
</dbReference>
<protein>
    <recommendedName>
        <fullName evidence="3">PHD-type domain-containing protein</fullName>
    </recommendedName>
</protein>
<comment type="caution">
    <text evidence="1">The sequence shown here is derived from an EMBL/GenBank/DDBJ whole genome shotgun (WGS) entry which is preliminary data.</text>
</comment>
<accession>A0A699ZW25</accession>
<dbReference type="Gene3D" id="3.30.40.10">
    <property type="entry name" value="Zinc/RING finger domain, C3HC4 (zinc finger)"/>
    <property type="match status" value="1"/>
</dbReference>
<dbReference type="InterPro" id="IPR013083">
    <property type="entry name" value="Znf_RING/FYVE/PHD"/>
</dbReference>
<dbReference type="Proteomes" id="UP000485058">
    <property type="component" value="Unassembled WGS sequence"/>
</dbReference>
<evidence type="ECO:0000313" key="2">
    <source>
        <dbReference type="Proteomes" id="UP000485058"/>
    </source>
</evidence>
<name>A0A699ZW25_HAELA</name>
<organism evidence="1 2">
    <name type="scientific">Haematococcus lacustris</name>
    <name type="common">Green alga</name>
    <name type="synonym">Haematococcus pluvialis</name>
    <dbReference type="NCBI Taxonomy" id="44745"/>
    <lineage>
        <taxon>Eukaryota</taxon>
        <taxon>Viridiplantae</taxon>
        <taxon>Chlorophyta</taxon>
        <taxon>core chlorophytes</taxon>
        <taxon>Chlorophyceae</taxon>
        <taxon>CS clade</taxon>
        <taxon>Chlamydomonadales</taxon>
        <taxon>Haematococcaceae</taxon>
        <taxon>Haematococcus</taxon>
    </lineage>
</organism>
<dbReference type="AlphaFoldDB" id="A0A699ZW25"/>
<sequence>MDGALRSVQLPCQECREPIPVGSNDALDCYNCAEPRHMACFDQGRLNQALRNGVADVGLATNADILKEHTWLCNKCHVYLCGKVG</sequence>
<evidence type="ECO:0000313" key="1">
    <source>
        <dbReference type="EMBL" id="GFH26155.1"/>
    </source>
</evidence>
<keyword evidence="2" id="KW-1185">Reference proteome</keyword>
<proteinExistence type="predicted"/>
<gene>
    <name evidence="1" type="ORF">HaLaN_24256</name>
</gene>
<reference evidence="1 2" key="1">
    <citation type="submission" date="2020-02" db="EMBL/GenBank/DDBJ databases">
        <title>Draft genome sequence of Haematococcus lacustris strain NIES-144.</title>
        <authorList>
            <person name="Morimoto D."/>
            <person name="Nakagawa S."/>
            <person name="Yoshida T."/>
            <person name="Sawayama S."/>
        </authorList>
    </citation>
    <scope>NUCLEOTIDE SEQUENCE [LARGE SCALE GENOMIC DNA]</scope>
    <source>
        <strain evidence="1 2">NIES-144</strain>
    </source>
</reference>